<dbReference type="KEGG" id="sphc:CVN68_07620"/>
<evidence type="ECO:0000313" key="2">
    <source>
        <dbReference type="EMBL" id="ATY31853.1"/>
    </source>
</evidence>
<feature type="transmembrane region" description="Helical" evidence="1">
    <location>
        <begin position="62"/>
        <end position="80"/>
    </location>
</feature>
<feature type="transmembrane region" description="Helical" evidence="1">
    <location>
        <begin position="6"/>
        <end position="26"/>
    </location>
</feature>
<dbReference type="RefSeq" id="WP_100281662.1">
    <property type="nucleotide sequence ID" value="NZ_CP024923.1"/>
</dbReference>
<dbReference type="Proteomes" id="UP000229081">
    <property type="component" value="Chromosome"/>
</dbReference>
<dbReference type="OrthoDB" id="7433565at2"/>
<keyword evidence="3" id="KW-1185">Reference proteome</keyword>
<dbReference type="InterPro" id="IPR046027">
    <property type="entry name" value="DUF5985"/>
</dbReference>
<protein>
    <submittedName>
        <fullName evidence="2">Uncharacterized protein</fullName>
    </submittedName>
</protein>
<evidence type="ECO:0000313" key="3">
    <source>
        <dbReference type="Proteomes" id="UP000229081"/>
    </source>
</evidence>
<name>A0A2K8MDA8_9SPHN</name>
<dbReference type="Pfam" id="PF19447">
    <property type="entry name" value="DUF5985"/>
    <property type="match status" value="1"/>
</dbReference>
<keyword evidence="1" id="KW-0812">Transmembrane</keyword>
<keyword evidence="1" id="KW-0472">Membrane</keyword>
<dbReference type="EMBL" id="CP024923">
    <property type="protein sequence ID" value="ATY31853.1"/>
    <property type="molecule type" value="Genomic_DNA"/>
</dbReference>
<keyword evidence="1" id="KW-1133">Transmembrane helix</keyword>
<reference evidence="2 3" key="1">
    <citation type="submission" date="2017-11" db="EMBL/GenBank/DDBJ databases">
        <title>Complete genome sequence of Sphingomonas sp. Strain Cra20, a psychrotolerant potential plant growth promoting rhizobacteria.</title>
        <authorList>
            <person name="Luo Y."/>
        </authorList>
    </citation>
    <scope>NUCLEOTIDE SEQUENCE [LARGE SCALE GENOMIC DNA]</scope>
    <source>
        <strain evidence="2 3">Cra20</strain>
    </source>
</reference>
<feature type="transmembrane region" description="Helical" evidence="1">
    <location>
        <begin position="33"/>
        <end position="56"/>
    </location>
</feature>
<organism evidence="2 3">
    <name type="scientific">Sphingomonas psychrotolerans</name>
    <dbReference type="NCBI Taxonomy" id="1327635"/>
    <lineage>
        <taxon>Bacteria</taxon>
        <taxon>Pseudomonadati</taxon>
        <taxon>Pseudomonadota</taxon>
        <taxon>Alphaproteobacteria</taxon>
        <taxon>Sphingomonadales</taxon>
        <taxon>Sphingomonadaceae</taxon>
        <taxon>Sphingomonas</taxon>
    </lineage>
</organism>
<dbReference type="AlphaFoldDB" id="A0A2K8MDA8"/>
<sequence length="86" mass="9622">MTLLAFLSGAVTLGFATAALFFLRFWRDTRDELFLAFAATFLMLGVAQAILALGGIPDEQRSWVYLVRLVAFLTIIVAILRKNRAR</sequence>
<accession>A0A2K8MDA8</accession>
<gene>
    <name evidence="2" type="ORF">CVN68_07620</name>
</gene>
<proteinExistence type="predicted"/>
<evidence type="ECO:0000256" key="1">
    <source>
        <dbReference type="SAM" id="Phobius"/>
    </source>
</evidence>